<feature type="region of interest" description="Disordered" evidence="1">
    <location>
        <begin position="230"/>
        <end position="250"/>
    </location>
</feature>
<dbReference type="GO" id="GO:0005783">
    <property type="term" value="C:endoplasmic reticulum"/>
    <property type="evidence" value="ECO:0007669"/>
    <property type="project" value="UniProtKB-ARBA"/>
</dbReference>
<evidence type="ECO:0000313" key="4">
    <source>
        <dbReference type="Proteomes" id="UP001140949"/>
    </source>
</evidence>
<feature type="compositionally biased region" description="Basic residues" evidence="1">
    <location>
        <begin position="771"/>
        <end position="781"/>
    </location>
</feature>
<dbReference type="Proteomes" id="UP001140949">
    <property type="component" value="Unassembled WGS sequence"/>
</dbReference>
<dbReference type="InterPro" id="IPR001623">
    <property type="entry name" value="DnaJ_domain"/>
</dbReference>
<dbReference type="SUPFAM" id="SSF48452">
    <property type="entry name" value="TPR-like"/>
    <property type="match status" value="2"/>
</dbReference>
<dbReference type="PANTHER" id="PTHR45181">
    <property type="entry name" value="HEAT SHOCK PROTEIN DNAJ WITH TETRATRICOPEPTIDE REPEAT-CONTAINING PROTEIN"/>
    <property type="match status" value="1"/>
</dbReference>
<feature type="domain" description="J" evidence="2">
    <location>
        <begin position="1286"/>
        <end position="1371"/>
    </location>
</feature>
<feature type="compositionally biased region" description="Basic residues" evidence="1">
    <location>
        <begin position="560"/>
        <end position="569"/>
    </location>
</feature>
<dbReference type="Gene3D" id="1.10.287.110">
    <property type="entry name" value="DnaJ domain"/>
    <property type="match status" value="1"/>
</dbReference>
<feature type="region of interest" description="Disordered" evidence="1">
    <location>
        <begin position="405"/>
        <end position="435"/>
    </location>
</feature>
<feature type="region of interest" description="Disordered" evidence="1">
    <location>
        <begin position="45"/>
        <end position="176"/>
    </location>
</feature>
<feature type="compositionally biased region" description="Basic and acidic residues" evidence="1">
    <location>
        <begin position="78"/>
        <end position="92"/>
    </location>
</feature>
<feature type="region of interest" description="Disordered" evidence="1">
    <location>
        <begin position="665"/>
        <end position="686"/>
    </location>
</feature>
<dbReference type="Pfam" id="PF00515">
    <property type="entry name" value="TPR_1"/>
    <property type="match status" value="1"/>
</dbReference>
<dbReference type="SUPFAM" id="SSF46565">
    <property type="entry name" value="Chaperone J-domain"/>
    <property type="match status" value="1"/>
</dbReference>
<proteinExistence type="predicted"/>
<reference evidence="3" key="2">
    <citation type="submission" date="2023-04" db="EMBL/GenBank/DDBJ databases">
        <authorList>
            <person name="Bruccoleri R.E."/>
            <person name="Oakeley E.J."/>
            <person name="Faust A.-M."/>
            <person name="Dessus-Babus S."/>
            <person name="Altorfer M."/>
            <person name="Burckhardt D."/>
            <person name="Oertli M."/>
            <person name="Naumann U."/>
            <person name="Petersen F."/>
            <person name="Wong J."/>
        </authorList>
    </citation>
    <scope>NUCLEOTIDE SEQUENCE</scope>
    <source>
        <strain evidence="3">GSM-AAB239-AS_SAM_17_03QT</strain>
        <tissue evidence="3">Leaf</tissue>
    </source>
</reference>
<feature type="region of interest" description="Disordered" evidence="1">
    <location>
        <begin position="1378"/>
        <end position="1397"/>
    </location>
</feature>
<feature type="compositionally biased region" description="Basic and acidic residues" evidence="1">
    <location>
        <begin position="154"/>
        <end position="165"/>
    </location>
</feature>
<dbReference type="EMBL" id="JANAVB010022597">
    <property type="protein sequence ID" value="KAJ6823742.1"/>
    <property type="molecule type" value="Genomic_DNA"/>
</dbReference>
<keyword evidence="4" id="KW-1185">Reference proteome</keyword>
<dbReference type="InterPro" id="IPR036869">
    <property type="entry name" value="J_dom_sf"/>
</dbReference>
<dbReference type="Gene3D" id="1.25.40.10">
    <property type="entry name" value="Tetratricopeptide repeat domain"/>
    <property type="match status" value="3"/>
</dbReference>
<feature type="compositionally biased region" description="Polar residues" evidence="1">
    <location>
        <begin position="806"/>
        <end position="818"/>
    </location>
</feature>
<accession>A0AAX6G589</accession>
<dbReference type="PRINTS" id="PR00625">
    <property type="entry name" value="JDOMAIN"/>
</dbReference>
<dbReference type="InterPro" id="IPR019734">
    <property type="entry name" value="TPR_rpt"/>
</dbReference>
<sequence length="1417" mass="152540">MVETLAPASHLSSANPKKAQIFLSDQALGMDQSSNLGQSFFPPISSSFSSSSSSASARKQTLSKPRMVKSRKGASSKPRPDATRPDKLEEKLSSWNPFASDPRASATDGSVFGSGGAPSRNSSRRSAASSGSGAFVFGSGVGPDLSGNSSIGADEGRKLPEERDGSNVGKSGGFGEGLGSGPGVFVFGSGAKMSHDSNPNSAIGSEGREKLNVGKNGGFGEGTFVFGSSVDKGSEKKTRSNRRGTSAGRGKCGSGDFVSAGVFVFGSSLKESSDMMERLNNASGGCAASGGFVYGSSKKGSSEKLNTRETSTGSGDNVNGDSAAAGVFVFGSSTERSSDSCKPSAPHSEVNAGEESKNGGFVFGKIAVNTLHDNSEKSKIGSETENNVGAMPFNFTIQPEKQDHIGKRVGSGTSQEELKTTEQDASQSAKETSWREQVDVDNGFVSGTSEYVSKVESFVGSTLKFSFGAEQDLSSVIGSVPLPPFQATATPPFCPPPPGPSFQQVGAQFTFTSQPGGLEEKHVEFRAPNHNASRLANENVFSGSSQNIAFSAKRGDSRGTKLKKNKGKSRQTAPNHHSFAKQFVPTEGGSQENPETEPTDGYSPMDYSPYREETTADRYSREASVVSDNSSLFVSRCASADTQKSISAEKEEVLVEKLGFNRSSDVNQGEVHENGSKDHFPGRASAASSFEGEKTFGYGKKSDMPKYENVVFGCDTRTATMKAETGSIDLKVEASAGENGFIFSSSVEDFGQSKLSFTSSSFVKGPLSAQKRNHRRKSKTKPGHDSHLSTPNASVTFASPSPDINPPTSTSMLTGSGQEQKDISFVSRNEDGSKAEKSKEPDATQESTLPASRVAVLEACEKWRYRGNQAYSNGYFSKAEDYYTRGIDSVSLKEAVSSCIRPLTLCYSNRAATRMSLGRMREAIDDCKMALAIDPNFLRAQVRAANCYLSLGEIGETLKAFKKCLQAQDVNCNQKIITEASDGLQKAQQVADLTGQVSELLLKRTSNDASKALQIISEALFISPLSESLMEMKAEALLMMRKYEEVIQFCEGTLDLAEKNSIVPEVDSQLKDASSGLLRSSPATLWRWHLISKSYFHLGKLEEALELLQKHENVKPAVDKYGNRSSDSATSLASTIHELLRLKAAGNVAFQAARHSEAVECYTAALGCNAESRPFAAVCFCNRAAAYQALGQIVDAIADCSLAIALDASYPKAISRRATLHEMIRDYGQATNDLHRLISVLEKRLEEKDNRNGASGGSIGYNSDLRKAQMRLARMEEEARKGRSLDMYMILGIEPSSSAADVKKAYRKAALRHHPDKAGQFLVRNENVDDGLWREVANEVHTDADRLFKIIGESYTTLSDPTKRLQYDAEEEMRTNLKKGYTGPSTPRAPADSYSSYYERNTSRRQWRAYGSSSYQW</sequence>
<feature type="compositionally biased region" description="Low complexity" evidence="1">
    <location>
        <begin position="45"/>
        <end position="57"/>
    </location>
</feature>
<name>A0AAX6G589_IRIPA</name>
<dbReference type="SMART" id="SM00271">
    <property type="entry name" value="DnaJ"/>
    <property type="match status" value="1"/>
</dbReference>
<comment type="caution">
    <text evidence="3">The sequence shown here is derived from an EMBL/GenBank/DDBJ whole genome shotgun (WGS) entry which is preliminary data.</text>
</comment>
<organism evidence="3 4">
    <name type="scientific">Iris pallida</name>
    <name type="common">Sweet iris</name>
    <dbReference type="NCBI Taxonomy" id="29817"/>
    <lineage>
        <taxon>Eukaryota</taxon>
        <taxon>Viridiplantae</taxon>
        <taxon>Streptophyta</taxon>
        <taxon>Embryophyta</taxon>
        <taxon>Tracheophyta</taxon>
        <taxon>Spermatophyta</taxon>
        <taxon>Magnoliopsida</taxon>
        <taxon>Liliopsida</taxon>
        <taxon>Asparagales</taxon>
        <taxon>Iridaceae</taxon>
        <taxon>Iridoideae</taxon>
        <taxon>Irideae</taxon>
        <taxon>Iris</taxon>
    </lineage>
</organism>
<gene>
    <name evidence="3" type="ORF">M6B38_128750</name>
</gene>
<reference evidence="3" key="1">
    <citation type="journal article" date="2023" name="GigaByte">
        <title>Genome assembly of the bearded iris, Iris pallida Lam.</title>
        <authorList>
            <person name="Bruccoleri R.E."/>
            <person name="Oakeley E.J."/>
            <person name="Faust A.M.E."/>
            <person name="Altorfer M."/>
            <person name="Dessus-Babus S."/>
            <person name="Burckhardt D."/>
            <person name="Oertli M."/>
            <person name="Naumann U."/>
            <person name="Petersen F."/>
            <person name="Wong J."/>
        </authorList>
    </citation>
    <scope>NUCLEOTIDE SEQUENCE</scope>
    <source>
        <strain evidence="3">GSM-AAB239-AS_SAM_17_03QT</strain>
    </source>
</reference>
<dbReference type="CDD" id="cd06257">
    <property type="entry name" value="DnaJ"/>
    <property type="match status" value="1"/>
</dbReference>
<dbReference type="PANTHER" id="PTHR45181:SF4">
    <property type="entry name" value="HEAT SHOCK PROTEIN DNAJ WITH TETRATRICOPEPTIDE REPEAT-CONTAINING PROTEIN"/>
    <property type="match status" value="1"/>
</dbReference>
<evidence type="ECO:0000259" key="2">
    <source>
        <dbReference type="PROSITE" id="PS50076"/>
    </source>
</evidence>
<feature type="compositionally biased region" description="Polar residues" evidence="1">
    <location>
        <begin position="308"/>
        <end position="319"/>
    </location>
</feature>
<dbReference type="PROSITE" id="PS50076">
    <property type="entry name" value="DNAJ_2"/>
    <property type="match status" value="1"/>
</dbReference>
<feature type="region of interest" description="Disordered" evidence="1">
    <location>
        <begin position="335"/>
        <end position="356"/>
    </location>
</feature>
<feature type="region of interest" description="Disordered" evidence="1">
    <location>
        <begin position="297"/>
        <end position="319"/>
    </location>
</feature>
<feature type="compositionally biased region" description="Low complexity" evidence="1">
    <location>
        <begin position="117"/>
        <end position="138"/>
    </location>
</feature>
<dbReference type="SMART" id="SM00028">
    <property type="entry name" value="TPR"/>
    <property type="match status" value="8"/>
</dbReference>
<feature type="region of interest" description="Disordered" evidence="1">
    <location>
        <begin position="764"/>
        <end position="850"/>
    </location>
</feature>
<dbReference type="Pfam" id="PF00226">
    <property type="entry name" value="DnaJ"/>
    <property type="match status" value="1"/>
</dbReference>
<protein>
    <recommendedName>
        <fullName evidence="2">J domain-containing protein</fullName>
    </recommendedName>
</protein>
<feature type="region of interest" description="Disordered" evidence="1">
    <location>
        <begin position="548"/>
        <end position="622"/>
    </location>
</feature>
<feature type="compositionally biased region" description="Polar residues" evidence="1">
    <location>
        <begin position="788"/>
        <end position="799"/>
    </location>
</feature>
<dbReference type="InterPro" id="IPR011990">
    <property type="entry name" value="TPR-like_helical_dom_sf"/>
</dbReference>
<feature type="compositionally biased region" description="Basic and acidic residues" evidence="1">
    <location>
        <begin position="670"/>
        <end position="681"/>
    </location>
</feature>
<evidence type="ECO:0000313" key="3">
    <source>
        <dbReference type="EMBL" id="KAJ6823742.1"/>
    </source>
</evidence>
<evidence type="ECO:0000256" key="1">
    <source>
        <dbReference type="SAM" id="MobiDB-lite"/>
    </source>
</evidence>
<feature type="compositionally biased region" description="Basic and acidic residues" evidence="1">
    <location>
        <begin position="609"/>
        <end position="621"/>
    </location>
</feature>
<feature type="compositionally biased region" description="Basic and acidic residues" evidence="1">
    <location>
        <begin position="828"/>
        <end position="842"/>
    </location>
</feature>